<dbReference type="AlphaFoldDB" id="A0AAP2DIW4"/>
<keyword evidence="1 4" id="KW-0812">Transmembrane</keyword>
<dbReference type="Pfam" id="PF07690">
    <property type="entry name" value="MFS_1"/>
    <property type="match status" value="1"/>
</dbReference>
<reference evidence="6 7" key="1">
    <citation type="submission" date="2021-05" db="EMBL/GenBank/DDBJ databases">
        <title>A Polyphasic approach of four new species of the genus Ohtaekwangia: Ohtaekwangia histidinii sp. nov., Ohtaekwangia cretensis sp. nov., Ohtaekwangia indiensis sp. nov., Ohtaekwangia reichenbachii sp. nov. from diverse environment.</title>
        <authorList>
            <person name="Octaviana S."/>
        </authorList>
    </citation>
    <scope>NUCLEOTIDE SEQUENCE [LARGE SCALE GENOMIC DNA]</scope>
    <source>
        <strain evidence="6 7">PWU37</strain>
    </source>
</reference>
<feature type="transmembrane region" description="Helical" evidence="4">
    <location>
        <begin position="77"/>
        <end position="101"/>
    </location>
</feature>
<evidence type="ECO:0000313" key="6">
    <source>
        <dbReference type="EMBL" id="MBT1690237.1"/>
    </source>
</evidence>
<dbReference type="PROSITE" id="PS50850">
    <property type="entry name" value="MFS"/>
    <property type="match status" value="1"/>
</dbReference>
<evidence type="ECO:0000259" key="5">
    <source>
        <dbReference type="PROSITE" id="PS50850"/>
    </source>
</evidence>
<organism evidence="6 7">
    <name type="scientific">Dawidia soli</name>
    <dbReference type="NCBI Taxonomy" id="2782352"/>
    <lineage>
        <taxon>Bacteria</taxon>
        <taxon>Pseudomonadati</taxon>
        <taxon>Bacteroidota</taxon>
        <taxon>Cytophagia</taxon>
        <taxon>Cytophagales</taxon>
        <taxon>Chryseotaleaceae</taxon>
        <taxon>Dawidia</taxon>
    </lineage>
</organism>
<feature type="transmembrane region" description="Helical" evidence="4">
    <location>
        <begin position="142"/>
        <end position="161"/>
    </location>
</feature>
<dbReference type="InterPro" id="IPR020846">
    <property type="entry name" value="MFS_dom"/>
</dbReference>
<proteinExistence type="predicted"/>
<keyword evidence="3 4" id="KW-0472">Membrane</keyword>
<protein>
    <submittedName>
        <fullName evidence="6">MFS transporter</fullName>
    </submittedName>
</protein>
<dbReference type="InterPro" id="IPR036259">
    <property type="entry name" value="MFS_trans_sf"/>
</dbReference>
<comment type="caution">
    <text evidence="6">The sequence shown here is derived from an EMBL/GenBank/DDBJ whole genome shotgun (WGS) entry which is preliminary data.</text>
</comment>
<feature type="domain" description="Major facilitator superfamily (MFS) profile" evidence="5">
    <location>
        <begin position="1"/>
        <end position="166"/>
    </location>
</feature>
<dbReference type="Proteomes" id="UP001319180">
    <property type="component" value="Unassembled WGS sequence"/>
</dbReference>
<dbReference type="InterPro" id="IPR011701">
    <property type="entry name" value="MFS"/>
</dbReference>
<dbReference type="SUPFAM" id="SSF103473">
    <property type="entry name" value="MFS general substrate transporter"/>
    <property type="match status" value="1"/>
</dbReference>
<dbReference type="EMBL" id="JAHESC010000059">
    <property type="protein sequence ID" value="MBT1690237.1"/>
    <property type="molecule type" value="Genomic_DNA"/>
</dbReference>
<dbReference type="RefSeq" id="WP_254093454.1">
    <property type="nucleotide sequence ID" value="NZ_JAHESC010000059.1"/>
</dbReference>
<dbReference type="PANTHER" id="PTHR23531:SF1">
    <property type="entry name" value="QUINOLENE RESISTANCE PROTEIN NORA"/>
    <property type="match status" value="1"/>
</dbReference>
<keyword evidence="7" id="KW-1185">Reference proteome</keyword>
<dbReference type="PANTHER" id="PTHR23531">
    <property type="entry name" value="QUINOLENE RESISTANCE PROTEIN NORA"/>
    <property type="match status" value="1"/>
</dbReference>
<dbReference type="InterPro" id="IPR052714">
    <property type="entry name" value="MFS_Exporter"/>
</dbReference>
<dbReference type="Gene3D" id="1.20.1250.20">
    <property type="entry name" value="MFS general substrate transporter like domains"/>
    <property type="match status" value="1"/>
</dbReference>
<keyword evidence="2 4" id="KW-1133">Transmembrane helix</keyword>
<feature type="transmembrane region" description="Helical" evidence="4">
    <location>
        <begin position="24"/>
        <end position="42"/>
    </location>
</feature>
<dbReference type="GO" id="GO:0022857">
    <property type="term" value="F:transmembrane transporter activity"/>
    <property type="evidence" value="ECO:0007669"/>
    <property type="project" value="InterPro"/>
</dbReference>
<evidence type="ECO:0000256" key="1">
    <source>
        <dbReference type="ARBA" id="ARBA00022692"/>
    </source>
</evidence>
<sequence>MNFVPDCIASFISLLFAAKGWEHASWGFIGFGGSYILTRVFFASFPDRFGGYSVALVSFIVEMAGQLLIGFSSTPSFAIAGCALTGIGFSLVFPALGVLAIQRVALQMRGTALAAYSAFFDLSLSIAGPVAGLLAAGWGYPSIYLFGGAGCLAALLILRSCRKKIL</sequence>
<accession>A0AAP2DIW4</accession>
<name>A0AAP2DIW4_9BACT</name>
<feature type="transmembrane region" description="Helical" evidence="4">
    <location>
        <begin position="113"/>
        <end position="136"/>
    </location>
</feature>
<evidence type="ECO:0000256" key="4">
    <source>
        <dbReference type="SAM" id="Phobius"/>
    </source>
</evidence>
<gene>
    <name evidence="6" type="ORF">KK078_26970</name>
</gene>
<evidence type="ECO:0000256" key="2">
    <source>
        <dbReference type="ARBA" id="ARBA00022989"/>
    </source>
</evidence>
<evidence type="ECO:0000256" key="3">
    <source>
        <dbReference type="ARBA" id="ARBA00023136"/>
    </source>
</evidence>
<evidence type="ECO:0000313" key="7">
    <source>
        <dbReference type="Proteomes" id="UP001319180"/>
    </source>
</evidence>
<feature type="transmembrane region" description="Helical" evidence="4">
    <location>
        <begin position="49"/>
        <end position="71"/>
    </location>
</feature>